<evidence type="ECO:0000313" key="2">
    <source>
        <dbReference type="Proteomes" id="UP000237105"/>
    </source>
</evidence>
<reference evidence="2" key="1">
    <citation type="submission" date="2016-06" db="EMBL/GenBank/DDBJ databases">
        <title>Parallel loss of symbiosis genes in relatives of nitrogen-fixing non-legume Parasponia.</title>
        <authorList>
            <person name="Van Velzen R."/>
            <person name="Holmer R."/>
            <person name="Bu F."/>
            <person name="Rutten L."/>
            <person name="Van Zeijl A."/>
            <person name="Liu W."/>
            <person name="Santuari L."/>
            <person name="Cao Q."/>
            <person name="Sharma T."/>
            <person name="Shen D."/>
            <person name="Roswanjaya Y."/>
            <person name="Wardhani T."/>
            <person name="Kalhor M.S."/>
            <person name="Jansen J."/>
            <person name="Van den Hoogen J."/>
            <person name="Gungor B."/>
            <person name="Hartog M."/>
            <person name="Hontelez J."/>
            <person name="Verver J."/>
            <person name="Yang W.-C."/>
            <person name="Schijlen E."/>
            <person name="Repin R."/>
            <person name="Schilthuizen M."/>
            <person name="Schranz E."/>
            <person name="Heidstra R."/>
            <person name="Miyata K."/>
            <person name="Fedorova E."/>
            <person name="Kohlen W."/>
            <person name="Bisseling T."/>
            <person name="Smit S."/>
            <person name="Geurts R."/>
        </authorList>
    </citation>
    <scope>NUCLEOTIDE SEQUENCE [LARGE SCALE GENOMIC DNA]</scope>
    <source>
        <strain evidence="2">cv. WU1-14</strain>
    </source>
</reference>
<accession>A0A2P5E1S3</accession>
<evidence type="ECO:0000313" key="1">
    <source>
        <dbReference type="EMBL" id="PON79499.1"/>
    </source>
</evidence>
<dbReference type="AlphaFoldDB" id="A0A2P5E1S3"/>
<gene>
    <name evidence="1" type="ORF">PanWU01x14_012340</name>
</gene>
<proteinExistence type="predicted"/>
<name>A0A2P5E1S3_PARAD</name>
<comment type="caution">
    <text evidence="1">The sequence shown here is derived from an EMBL/GenBank/DDBJ whole genome shotgun (WGS) entry which is preliminary data.</text>
</comment>
<organism evidence="1 2">
    <name type="scientific">Parasponia andersonii</name>
    <name type="common">Sponia andersonii</name>
    <dbReference type="NCBI Taxonomy" id="3476"/>
    <lineage>
        <taxon>Eukaryota</taxon>
        <taxon>Viridiplantae</taxon>
        <taxon>Streptophyta</taxon>
        <taxon>Embryophyta</taxon>
        <taxon>Tracheophyta</taxon>
        <taxon>Spermatophyta</taxon>
        <taxon>Magnoliopsida</taxon>
        <taxon>eudicotyledons</taxon>
        <taxon>Gunneridae</taxon>
        <taxon>Pentapetalae</taxon>
        <taxon>rosids</taxon>
        <taxon>fabids</taxon>
        <taxon>Rosales</taxon>
        <taxon>Cannabaceae</taxon>
        <taxon>Parasponia</taxon>
    </lineage>
</organism>
<dbReference type="Proteomes" id="UP000237105">
    <property type="component" value="Unassembled WGS sequence"/>
</dbReference>
<dbReference type="OrthoDB" id="992040at2759"/>
<protein>
    <submittedName>
        <fullName evidence="1">Uncharacterized protein</fullName>
    </submittedName>
</protein>
<keyword evidence="2" id="KW-1185">Reference proteome</keyword>
<dbReference type="EMBL" id="JXTB01000004">
    <property type="protein sequence ID" value="PON79499.1"/>
    <property type="molecule type" value="Genomic_DNA"/>
</dbReference>
<sequence length="97" mass="10771">MLLLVISDESGGDEVGAPQSQIRVRGQKCPNLRIMISELLSSSPILLFGDFAVAYQAQQVKHQVEEKLISYGMSSKILNEALIQLREVEDEEARPKS</sequence>